<accession>A0A1Y2B0R5</accession>
<reference evidence="1 2" key="1">
    <citation type="submission" date="2016-08" db="EMBL/GenBank/DDBJ databases">
        <title>A Parts List for Fungal Cellulosomes Revealed by Comparative Genomics.</title>
        <authorList>
            <consortium name="DOE Joint Genome Institute"/>
            <person name="Haitjema C.H."/>
            <person name="Gilmore S.P."/>
            <person name="Henske J.K."/>
            <person name="Solomon K.V."/>
            <person name="De Groot R."/>
            <person name="Kuo A."/>
            <person name="Mondo S.J."/>
            <person name="Salamov A.A."/>
            <person name="Labutti K."/>
            <person name="Zhao Z."/>
            <person name="Chiniquy J."/>
            <person name="Barry K."/>
            <person name="Brewer H.M."/>
            <person name="Purvine S.O."/>
            <person name="Wright A.T."/>
            <person name="Boxma B."/>
            <person name="Van Alen T."/>
            <person name="Hackstein J.H."/>
            <person name="Baker S.E."/>
            <person name="Grigoriev I.V."/>
            <person name="O'Malley M.A."/>
        </authorList>
    </citation>
    <scope>NUCLEOTIDE SEQUENCE [LARGE SCALE GENOMIC DNA]</scope>
    <source>
        <strain evidence="1 2">G1</strain>
    </source>
</reference>
<keyword evidence="2" id="KW-1185">Reference proteome</keyword>
<gene>
    <name evidence="1" type="ORF">LY90DRAFT_513130</name>
</gene>
<dbReference type="Proteomes" id="UP000193920">
    <property type="component" value="Unassembled WGS sequence"/>
</dbReference>
<evidence type="ECO:0000313" key="2">
    <source>
        <dbReference type="Proteomes" id="UP000193920"/>
    </source>
</evidence>
<dbReference type="EMBL" id="MCOG01000186">
    <property type="protein sequence ID" value="ORY28334.1"/>
    <property type="molecule type" value="Genomic_DNA"/>
</dbReference>
<protein>
    <submittedName>
        <fullName evidence="1">Uncharacterized protein</fullName>
    </submittedName>
</protein>
<organism evidence="1 2">
    <name type="scientific">Neocallimastix californiae</name>
    <dbReference type="NCBI Taxonomy" id="1754190"/>
    <lineage>
        <taxon>Eukaryota</taxon>
        <taxon>Fungi</taxon>
        <taxon>Fungi incertae sedis</taxon>
        <taxon>Chytridiomycota</taxon>
        <taxon>Chytridiomycota incertae sedis</taxon>
        <taxon>Neocallimastigomycetes</taxon>
        <taxon>Neocallimastigales</taxon>
        <taxon>Neocallimastigaceae</taxon>
        <taxon>Neocallimastix</taxon>
    </lineage>
</organism>
<evidence type="ECO:0000313" key="1">
    <source>
        <dbReference type="EMBL" id="ORY28334.1"/>
    </source>
</evidence>
<name>A0A1Y2B0R5_9FUNG</name>
<sequence>MNDTKGMDKTYLRESYEPFLSSIFYEPAKNIAQLYKKKGSVGFRASDGTVVPLQTFEGEYYIDIPKISNYTFYDYDPFDINEIKNYLNEDFILNYTYMYDLKIIQEIIGKDNKYGVFSPGAIKILTTLGWELKDKSDSKGQGQGQGNQVSSYSIKYKLASEVNMFLTTIIMMN</sequence>
<proteinExistence type="predicted"/>
<dbReference type="AlphaFoldDB" id="A0A1Y2B0R5"/>
<comment type="caution">
    <text evidence="1">The sequence shown here is derived from an EMBL/GenBank/DDBJ whole genome shotgun (WGS) entry which is preliminary data.</text>
</comment>